<name>A0ACC6T6Y0_9HYPH</name>
<dbReference type="EMBL" id="JAMYRI010000023">
    <property type="protein sequence ID" value="MER9287682.1"/>
    <property type="molecule type" value="Genomic_DNA"/>
</dbReference>
<evidence type="ECO:0000313" key="2">
    <source>
        <dbReference type="Proteomes" id="UP001480082"/>
    </source>
</evidence>
<proteinExistence type="predicted"/>
<accession>A0ACC6T6Y0</accession>
<organism evidence="1 2">
    <name type="scientific">Mesorhizobium australicum</name>
    <dbReference type="NCBI Taxonomy" id="536018"/>
    <lineage>
        <taxon>Bacteria</taxon>
        <taxon>Pseudomonadati</taxon>
        <taxon>Pseudomonadota</taxon>
        <taxon>Alphaproteobacteria</taxon>
        <taxon>Hyphomicrobiales</taxon>
        <taxon>Phyllobacteriaceae</taxon>
        <taxon>Mesorhizobium</taxon>
    </lineage>
</organism>
<sequence length="114" mass="12848">MRDRVELFRQIGVYHVGMQFAPLMPKPRRPRQYGLAGRGWCGLRSDQIEAEGVGKWLGGLGEELVSKTYRPQPVRRVMLSMPSGGQRPLGIPTIWDRVVQAAAKLLGKRECHPI</sequence>
<reference evidence="1 2" key="1">
    <citation type="journal article" date="2024" name="Proc. Natl. Acad. Sci. U.S.A.">
        <title>The evolutionary genomics of adaptation to stress in wild rhizobium bacteria.</title>
        <authorList>
            <person name="Kehlet-Delgado H."/>
            <person name="Montoya A.P."/>
            <person name="Jensen K.T."/>
            <person name="Wendlandt C.E."/>
            <person name="Dexheimer C."/>
            <person name="Roberts M."/>
            <person name="Torres Martinez L."/>
            <person name="Friesen M.L."/>
            <person name="Griffitts J.S."/>
            <person name="Porter S.S."/>
        </authorList>
    </citation>
    <scope>NUCLEOTIDE SEQUENCE [LARGE SCALE GENOMIC DNA]</scope>
    <source>
        <strain evidence="1 2">M0468</strain>
    </source>
</reference>
<gene>
    <name evidence="1" type="ORF">NKI81_27770</name>
</gene>
<evidence type="ECO:0000313" key="1">
    <source>
        <dbReference type="EMBL" id="MER9287682.1"/>
    </source>
</evidence>
<dbReference type="Proteomes" id="UP001480082">
    <property type="component" value="Unassembled WGS sequence"/>
</dbReference>
<keyword evidence="2" id="KW-1185">Reference proteome</keyword>
<protein>
    <submittedName>
        <fullName evidence="1">Uncharacterized protein</fullName>
    </submittedName>
</protein>
<comment type="caution">
    <text evidence="1">The sequence shown here is derived from an EMBL/GenBank/DDBJ whole genome shotgun (WGS) entry which is preliminary data.</text>
</comment>